<comment type="caution">
    <text evidence="6">The sequence shown here is derived from an EMBL/GenBank/DDBJ whole genome shotgun (WGS) entry which is preliminary data.</text>
</comment>
<evidence type="ECO:0000259" key="5">
    <source>
        <dbReference type="PROSITE" id="PS50966"/>
    </source>
</evidence>
<name>A0AAD8M0C0_9APIA</name>
<proteinExistence type="predicted"/>
<dbReference type="PANTHER" id="PTHR31973:SF113">
    <property type="entry name" value="PROTEIN FAR1-RELATED SEQUENCE 5-LIKE"/>
    <property type="match status" value="1"/>
</dbReference>
<dbReference type="EMBL" id="JAUIZM010000011">
    <property type="protein sequence ID" value="KAK1354917.1"/>
    <property type="molecule type" value="Genomic_DNA"/>
</dbReference>
<evidence type="ECO:0000313" key="6">
    <source>
        <dbReference type="EMBL" id="KAK1354917.1"/>
    </source>
</evidence>
<accession>A0AAD8M0C0</accession>
<keyword evidence="3" id="KW-0862">Zinc</keyword>
<evidence type="ECO:0000256" key="1">
    <source>
        <dbReference type="ARBA" id="ARBA00022723"/>
    </source>
</evidence>
<dbReference type="AlphaFoldDB" id="A0AAD8M0C0"/>
<keyword evidence="7" id="KW-1185">Reference proteome</keyword>
<dbReference type="InterPro" id="IPR006564">
    <property type="entry name" value="Znf_PMZ"/>
</dbReference>
<dbReference type="GO" id="GO:0008270">
    <property type="term" value="F:zinc ion binding"/>
    <property type="evidence" value="ECO:0007669"/>
    <property type="project" value="UniProtKB-KW"/>
</dbReference>
<gene>
    <name evidence="6" type="ORF">POM88_048173</name>
</gene>
<evidence type="ECO:0000256" key="3">
    <source>
        <dbReference type="ARBA" id="ARBA00022833"/>
    </source>
</evidence>
<organism evidence="6 7">
    <name type="scientific">Heracleum sosnowskyi</name>
    <dbReference type="NCBI Taxonomy" id="360622"/>
    <lineage>
        <taxon>Eukaryota</taxon>
        <taxon>Viridiplantae</taxon>
        <taxon>Streptophyta</taxon>
        <taxon>Embryophyta</taxon>
        <taxon>Tracheophyta</taxon>
        <taxon>Spermatophyta</taxon>
        <taxon>Magnoliopsida</taxon>
        <taxon>eudicotyledons</taxon>
        <taxon>Gunneridae</taxon>
        <taxon>Pentapetalae</taxon>
        <taxon>asterids</taxon>
        <taxon>campanulids</taxon>
        <taxon>Apiales</taxon>
        <taxon>Apiaceae</taxon>
        <taxon>Apioideae</taxon>
        <taxon>apioid superclade</taxon>
        <taxon>Tordylieae</taxon>
        <taxon>Tordyliinae</taxon>
        <taxon>Heracleum</taxon>
    </lineage>
</organism>
<reference evidence="6" key="2">
    <citation type="submission" date="2023-05" db="EMBL/GenBank/DDBJ databases">
        <authorList>
            <person name="Schelkunov M.I."/>
        </authorList>
    </citation>
    <scope>NUCLEOTIDE SEQUENCE</scope>
    <source>
        <strain evidence="6">Hsosn_3</strain>
        <tissue evidence="6">Leaf</tissue>
    </source>
</reference>
<reference evidence="6" key="1">
    <citation type="submission" date="2023-02" db="EMBL/GenBank/DDBJ databases">
        <title>Genome of toxic invasive species Heracleum sosnowskyi carries increased number of genes despite the absence of recent whole-genome duplications.</title>
        <authorList>
            <person name="Schelkunov M."/>
            <person name="Shtratnikova V."/>
            <person name="Makarenko M."/>
            <person name="Klepikova A."/>
            <person name="Omelchenko D."/>
            <person name="Novikova G."/>
            <person name="Obukhova E."/>
            <person name="Bogdanov V."/>
            <person name="Penin A."/>
            <person name="Logacheva M."/>
        </authorList>
    </citation>
    <scope>NUCLEOTIDE SEQUENCE</scope>
    <source>
        <strain evidence="6">Hsosn_3</strain>
        <tissue evidence="6">Leaf</tissue>
    </source>
</reference>
<evidence type="ECO:0000313" key="7">
    <source>
        <dbReference type="Proteomes" id="UP001237642"/>
    </source>
</evidence>
<evidence type="ECO:0000256" key="2">
    <source>
        <dbReference type="ARBA" id="ARBA00022771"/>
    </source>
</evidence>
<keyword evidence="2 4" id="KW-0863">Zinc-finger</keyword>
<evidence type="ECO:0000256" key="4">
    <source>
        <dbReference type="PROSITE-ProRule" id="PRU00325"/>
    </source>
</evidence>
<dbReference type="SMART" id="SM00575">
    <property type="entry name" value="ZnF_PMZ"/>
    <property type="match status" value="1"/>
</dbReference>
<keyword evidence="1" id="KW-0479">Metal-binding</keyword>
<dbReference type="PANTHER" id="PTHR31973">
    <property type="entry name" value="POLYPROTEIN, PUTATIVE-RELATED"/>
    <property type="match status" value="1"/>
</dbReference>
<sequence length="165" mass="19441">MTYEELTKKNYLLFVDLTVNPKNHIVFEVINGERKNIVDLSARSCTSKRFQMDQIPCAHAIAVFQKSNLDPYDYCSPYYTKETMVAAYKENVYPVGNKDNWQVPENLKSLIVYPPEGRIRVDRPKKRRCKTHWERNRKILKLIQCSKCKQNGHNKRTCKNPTKND</sequence>
<dbReference type="PROSITE" id="PS50966">
    <property type="entry name" value="ZF_SWIM"/>
    <property type="match status" value="1"/>
</dbReference>
<dbReference type="Proteomes" id="UP001237642">
    <property type="component" value="Unassembled WGS sequence"/>
</dbReference>
<feature type="domain" description="SWIM-type" evidence="5">
    <location>
        <begin position="27"/>
        <end position="68"/>
    </location>
</feature>
<dbReference type="InterPro" id="IPR007527">
    <property type="entry name" value="Znf_SWIM"/>
</dbReference>
<protein>
    <recommendedName>
        <fullName evidence="5">SWIM-type domain-containing protein</fullName>
    </recommendedName>
</protein>
<dbReference type="Pfam" id="PF04434">
    <property type="entry name" value="SWIM"/>
    <property type="match status" value="1"/>
</dbReference>